<dbReference type="RefSeq" id="XP_018070143.1">
    <property type="nucleotide sequence ID" value="XM_018218498.1"/>
</dbReference>
<feature type="transmembrane region" description="Helical" evidence="1">
    <location>
        <begin position="270"/>
        <end position="287"/>
    </location>
</feature>
<dbReference type="InParanoid" id="A0A194X6J4"/>
<dbReference type="EMBL" id="KQ947417">
    <property type="protein sequence ID" value="KUJ15788.1"/>
    <property type="molecule type" value="Genomic_DNA"/>
</dbReference>
<keyword evidence="1" id="KW-1133">Transmembrane helix</keyword>
<name>A0A194X6J4_MOLSC</name>
<dbReference type="InterPro" id="IPR046529">
    <property type="entry name" value="DUF6594"/>
</dbReference>
<dbReference type="AlphaFoldDB" id="A0A194X6J4"/>
<keyword evidence="1" id="KW-0812">Transmembrane</keyword>
<protein>
    <recommendedName>
        <fullName evidence="2">DUF6594 domain-containing protein</fullName>
    </recommendedName>
</protein>
<dbReference type="PANTHER" id="PTHR34502">
    <property type="entry name" value="DUF6594 DOMAIN-CONTAINING PROTEIN-RELATED"/>
    <property type="match status" value="1"/>
</dbReference>
<proteinExistence type="predicted"/>
<organism evidence="3 4">
    <name type="scientific">Mollisia scopiformis</name>
    <name type="common">Conifer needle endophyte fungus</name>
    <name type="synonym">Phialocephala scopiformis</name>
    <dbReference type="NCBI Taxonomy" id="149040"/>
    <lineage>
        <taxon>Eukaryota</taxon>
        <taxon>Fungi</taxon>
        <taxon>Dikarya</taxon>
        <taxon>Ascomycota</taxon>
        <taxon>Pezizomycotina</taxon>
        <taxon>Leotiomycetes</taxon>
        <taxon>Helotiales</taxon>
        <taxon>Mollisiaceae</taxon>
        <taxon>Mollisia</taxon>
    </lineage>
</organism>
<evidence type="ECO:0000259" key="2">
    <source>
        <dbReference type="Pfam" id="PF20237"/>
    </source>
</evidence>
<evidence type="ECO:0000256" key="1">
    <source>
        <dbReference type="SAM" id="Phobius"/>
    </source>
</evidence>
<evidence type="ECO:0000313" key="3">
    <source>
        <dbReference type="EMBL" id="KUJ15788.1"/>
    </source>
</evidence>
<dbReference type="PANTHER" id="PTHR34502:SF5">
    <property type="entry name" value="DUF6594 DOMAIN-CONTAINING PROTEIN"/>
    <property type="match status" value="1"/>
</dbReference>
<gene>
    <name evidence="3" type="ORF">LY89DRAFT_719498</name>
</gene>
<dbReference type="OrthoDB" id="5342093at2759"/>
<keyword evidence="1" id="KW-0472">Membrane</keyword>
<keyword evidence="4" id="KW-1185">Reference proteome</keyword>
<reference evidence="3 4" key="1">
    <citation type="submission" date="2015-10" db="EMBL/GenBank/DDBJ databases">
        <title>Full genome of DAOMC 229536 Phialocephala scopiformis, a fungal endophyte of spruce producing the potent anti-insectan compound rugulosin.</title>
        <authorList>
            <consortium name="DOE Joint Genome Institute"/>
            <person name="Walker A.K."/>
            <person name="Frasz S.L."/>
            <person name="Seifert K.A."/>
            <person name="Miller J.D."/>
            <person name="Mondo S.J."/>
            <person name="Labutti K."/>
            <person name="Lipzen A."/>
            <person name="Dockter R."/>
            <person name="Kennedy M."/>
            <person name="Grigoriev I.V."/>
            <person name="Spatafora J.W."/>
        </authorList>
    </citation>
    <scope>NUCLEOTIDE SEQUENCE [LARGE SCALE GENOMIC DNA]</scope>
    <source>
        <strain evidence="3 4">CBS 120377</strain>
    </source>
</reference>
<dbReference type="Proteomes" id="UP000070700">
    <property type="component" value="Unassembled WGS sequence"/>
</dbReference>
<feature type="domain" description="DUF6594" evidence="2">
    <location>
        <begin position="7"/>
        <end position="284"/>
    </location>
</feature>
<dbReference type="Pfam" id="PF20237">
    <property type="entry name" value="DUF6594"/>
    <property type="match status" value="1"/>
</dbReference>
<sequence length="293" mass="33291">MSSSTGYHKLSSFMVDKNYTIFRRFKVLANRDLLYLQAELAALEDQFAAIQAQDRVSGGEQEFYDRNWPLVNSSKDRGHSSEQLRKALEIRTKLQEYYECASRYATIINMPKARRRDVAMLKEWILSPDLGGGILFSGEDLSPWGKSVYDETHNDDLMIVKSRTGENDTFTRFLAGPVFHLLERFWRRFKKPETSNTEEQVPASNLYHYSDSHIIGTIDVMGTVIASMIPLVSIVILYFIRNLGARLGVVCAFTLLFSTGLALVTKARRIEIFACTAAFASVQVVFSRKMAPN</sequence>
<dbReference type="GeneID" id="28828224"/>
<accession>A0A194X6J4</accession>
<evidence type="ECO:0000313" key="4">
    <source>
        <dbReference type="Proteomes" id="UP000070700"/>
    </source>
</evidence>
<dbReference type="KEGG" id="psco:LY89DRAFT_719498"/>
<feature type="transmembrane region" description="Helical" evidence="1">
    <location>
        <begin position="247"/>
        <end position="264"/>
    </location>
</feature>
<feature type="transmembrane region" description="Helical" evidence="1">
    <location>
        <begin position="220"/>
        <end position="240"/>
    </location>
</feature>